<gene>
    <name evidence="2" type="ORF">ACFSB2_10970</name>
</gene>
<dbReference type="CDD" id="cd00077">
    <property type="entry name" value="HDc"/>
    <property type="match status" value="1"/>
</dbReference>
<dbReference type="SUPFAM" id="SSF109604">
    <property type="entry name" value="HD-domain/PDEase-like"/>
    <property type="match status" value="1"/>
</dbReference>
<comment type="caution">
    <text evidence="2">The sequence shown here is derived from an EMBL/GenBank/DDBJ whole genome shotgun (WGS) entry which is preliminary data.</text>
</comment>
<evidence type="ECO:0000313" key="3">
    <source>
        <dbReference type="Proteomes" id="UP001597079"/>
    </source>
</evidence>
<dbReference type="Proteomes" id="UP001597079">
    <property type="component" value="Unassembled WGS sequence"/>
</dbReference>
<dbReference type="PANTHER" id="PTHR33594:SF1">
    <property type="entry name" value="HD_PDEASE DOMAIN-CONTAINING PROTEIN"/>
    <property type="match status" value="1"/>
</dbReference>
<dbReference type="InterPro" id="IPR003607">
    <property type="entry name" value="HD/PDEase_dom"/>
</dbReference>
<dbReference type="PANTHER" id="PTHR33594">
    <property type="entry name" value="SUPERFAMILY HYDROLASE, PUTATIVE (AFU_ORTHOLOGUE AFUA_1G03035)-RELATED"/>
    <property type="match status" value="1"/>
</dbReference>
<keyword evidence="3" id="KW-1185">Reference proteome</keyword>
<sequence>MDYTPFIEIARERSSQDPAHDFAHVARVVKNAQRMMQKEKADAEVVIPAILLHELFNYPKDHPESRHSGDVCAEEARVVLDKLDYPLSKRDMVLDCIRFHAFSRGVTPEHLEGKIVQDADRLDAIGAIGIARLFATCAGMNRPFYDVADPFSEHRDLNDHAYGVDHFYTKLFKLASGMHTETAREMAVERTTFMHEYIQQLRSEIHTFGAPSMMP</sequence>
<evidence type="ECO:0000259" key="1">
    <source>
        <dbReference type="Pfam" id="PF01966"/>
    </source>
</evidence>
<name>A0ABW4JID8_9BACL</name>
<reference evidence="3" key="1">
    <citation type="journal article" date="2019" name="Int. J. Syst. Evol. Microbiol.">
        <title>The Global Catalogue of Microorganisms (GCM) 10K type strain sequencing project: providing services to taxonomists for standard genome sequencing and annotation.</title>
        <authorList>
            <consortium name="The Broad Institute Genomics Platform"/>
            <consortium name="The Broad Institute Genome Sequencing Center for Infectious Disease"/>
            <person name="Wu L."/>
            <person name="Ma J."/>
        </authorList>
    </citation>
    <scope>NUCLEOTIDE SEQUENCE [LARGE SCALE GENOMIC DNA]</scope>
    <source>
        <strain evidence="3">CGMCC 1.12286</strain>
    </source>
</reference>
<feature type="domain" description="HD" evidence="1">
    <location>
        <begin position="22"/>
        <end position="124"/>
    </location>
</feature>
<dbReference type="InterPro" id="IPR006674">
    <property type="entry name" value="HD_domain"/>
</dbReference>
<protein>
    <submittedName>
        <fullName evidence="2">HD domain-containing protein</fullName>
    </submittedName>
</protein>
<accession>A0ABW4JID8</accession>
<proteinExistence type="predicted"/>
<evidence type="ECO:0000313" key="2">
    <source>
        <dbReference type="EMBL" id="MFD1675215.1"/>
    </source>
</evidence>
<dbReference type="Gene3D" id="1.10.3210.50">
    <property type="match status" value="1"/>
</dbReference>
<dbReference type="RefSeq" id="WP_377943089.1">
    <property type="nucleotide sequence ID" value="NZ_JBHUCX010000028.1"/>
</dbReference>
<organism evidence="2 3">
    <name type="scientific">Alicyclobacillus fodiniaquatilis</name>
    <dbReference type="NCBI Taxonomy" id="1661150"/>
    <lineage>
        <taxon>Bacteria</taxon>
        <taxon>Bacillati</taxon>
        <taxon>Bacillota</taxon>
        <taxon>Bacilli</taxon>
        <taxon>Bacillales</taxon>
        <taxon>Alicyclobacillaceae</taxon>
        <taxon>Alicyclobacillus</taxon>
    </lineage>
</organism>
<dbReference type="Pfam" id="PF01966">
    <property type="entry name" value="HD"/>
    <property type="match status" value="1"/>
</dbReference>
<dbReference type="EMBL" id="JBHUCX010000028">
    <property type="protein sequence ID" value="MFD1675215.1"/>
    <property type="molecule type" value="Genomic_DNA"/>
</dbReference>